<gene>
    <name evidence="1" type="ORF">Amon02_000813100</name>
</gene>
<sequence>MSTLSRKTGLKRSSGKAKRENVKKVKYGFNAPTDSLTAHSNSKIKAVKRAKAIPVSSLVPPANNTIILGKKDTNQLHSSQNQHLENTDLLLNIQTPRKSTNKPVRTPQSRDSQHTIHSSDDNIFWAVTPPLHKSRVKEQENEQFNPTLAGTSKDRDGSGNENTMPSSPLRNEIVVSRNYQELCLTQIR</sequence>
<reference evidence="1" key="1">
    <citation type="submission" date="2023-04" db="EMBL/GenBank/DDBJ databases">
        <title>Ambrosiozyma monospora NBRC 10751.</title>
        <authorList>
            <person name="Ichikawa N."/>
            <person name="Sato H."/>
            <person name="Tonouchi N."/>
        </authorList>
    </citation>
    <scope>NUCLEOTIDE SEQUENCE</scope>
    <source>
        <strain evidence="1">NBRC 10751</strain>
    </source>
</reference>
<dbReference type="EMBL" id="BSXS01007038">
    <property type="protein sequence ID" value="GME87000.1"/>
    <property type="molecule type" value="Genomic_DNA"/>
</dbReference>
<name>A0ACB5TEP7_AMBMO</name>
<protein>
    <submittedName>
        <fullName evidence="1">Unnamed protein product</fullName>
    </submittedName>
</protein>
<comment type="caution">
    <text evidence="1">The sequence shown here is derived from an EMBL/GenBank/DDBJ whole genome shotgun (WGS) entry which is preliminary data.</text>
</comment>
<evidence type="ECO:0000313" key="1">
    <source>
        <dbReference type="EMBL" id="GME87000.1"/>
    </source>
</evidence>
<evidence type="ECO:0000313" key="2">
    <source>
        <dbReference type="Proteomes" id="UP001165064"/>
    </source>
</evidence>
<dbReference type="Proteomes" id="UP001165064">
    <property type="component" value="Unassembled WGS sequence"/>
</dbReference>
<organism evidence="1 2">
    <name type="scientific">Ambrosiozyma monospora</name>
    <name type="common">Yeast</name>
    <name type="synonym">Endomycopsis monosporus</name>
    <dbReference type="NCBI Taxonomy" id="43982"/>
    <lineage>
        <taxon>Eukaryota</taxon>
        <taxon>Fungi</taxon>
        <taxon>Dikarya</taxon>
        <taxon>Ascomycota</taxon>
        <taxon>Saccharomycotina</taxon>
        <taxon>Pichiomycetes</taxon>
        <taxon>Pichiales</taxon>
        <taxon>Pichiaceae</taxon>
        <taxon>Ambrosiozyma</taxon>
    </lineage>
</organism>
<accession>A0ACB5TEP7</accession>
<proteinExistence type="predicted"/>
<keyword evidence="2" id="KW-1185">Reference proteome</keyword>